<gene>
    <name evidence="3" type="ORF">D7I47_02910</name>
</gene>
<sequence>MRPSRPRRTPVGRFTTRYLLSCAAIGVAGGLLLIPANLYAATVAKGVPLLYAPVVGVWILPVVVALALLRRPGAGVLSALVAGLVTIPASPNGAAAVITMLMIGVLLELPFAVLLYRRWHPAIFLSAAVVLAVLYGFVTWRSLDVASLAPWAQATFIALLLVSAVVGTLLGRAIARAVERTGVTRGISYTGPKPTADAAPAAQSEAVAGQ</sequence>
<accession>A0A387B1B0</accession>
<keyword evidence="2" id="KW-0472">Membrane</keyword>
<evidence type="ECO:0000313" key="3">
    <source>
        <dbReference type="EMBL" id="AYF97304.1"/>
    </source>
</evidence>
<name>A0A387B1B0_9MICO</name>
<evidence type="ECO:0000313" key="4">
    <source>
        <dbReference type="Proteomes" id="UP000278886"/>
    </source>
</evidence>
<protein>
    <submittedName>
        <fullName evidence="3">Uncharacterized protein</fullName>
    </submittedName>
</protein>
<feature type="transmembrane region" description="Helical" evidence="2">
    <location>
        <begin position="74"/>
        <end position="90"/>
    </location>
</feature>
<dbReference type="Pfam" id="PF09819">
    <property type="entry name" value="ABC_cobalt"/>
    <property type="match status" value="1"/>
</dbReference>
<feature type="transmembrane region" description="Helical" evidence="2">
    <location>
        <begin position="123"/>
        <end position="143"/>
    </location>
</feature>
<feature type="transmembrane region" description="Helical" evidence="2">
    <location>
        <begin position="50"/>
        <end position="69"/>
    </location>
</feature>
<dbReference type="Proteomes" id="UP000278886">
    <property type="component" value="Chromosome"/>
</dbReference>
<evidence type="ECO:0000256" key="2">
    <source>
        <dbReference type="SAM" id="Phobius"/>
    </source>
</evidence>
<feature type="transmembrane region" description="Helical" evidence="2">
    <location>
        <begin position="149"/>
        <end position="170"/>
    </location>
</feature>
<dbReference type="KEGG" id="lyd:D7I47_02910"/>
<feature type="transmembrane region" description="Helical" evidence="2">
    <location>
        <begin position="96"/>
        <end position="116"/>
    </location>
</feature>
<organism evidence="3 4">
    <name type="scientific">Protaetiibacter intestinalis</name>
    <dbReference type="NCBI Taxonomy" id="2419774"/>
    <lineage>
        <taxon>Bacteria</taxon>
        <taxon>Bacillati</taxon>
        <taxon>Actinomycetota</taxon>
        <taxon>Actinomycetes</taxon>
        <taxon>Micrococcales</taxon>
        <taxon>Microbacteriaceae</taxon>
        <taxon>Protaetiibacter</taxon>
    </lineage>
</organism>
<proteinExistence type="predicted"/>
<feature type="region of interest" description="Disordered" evidence="1">
    <location>
        <begin position="189"/>
        <end position="210"/>
    </location>
</feature>
<keyword evidence="2" id="KW-1133">Transmembrane helix</keyword>
<reference evidence="4" key="1">
    <citation type="submission" date="2018-09" db="EMBL/GenBank/DDBJ databases">
        <title>Genome sequencing of strain 2DFWR-13.</title>
        <authorList>
            <person name="Heo J."/>
            <person name="Kim S.-J."/>
            <person name="Kwon S.-W."/>
        </authorList>
    </citation>
    <scope>NUCLEOTIDE SEQUENCE [LARGE SCALE GENOMIC DNA]</scope>
    <source>
        <strain evidence="4">2DFWR-13</strain>
    </source>
</reference>
<dbReference type="AlphaFoldDB" id="A0A387B1B0"/>
<dbReference type="EMBL" id="CP032630">
    <property type="protein sequence ID" value="AYF97304.1"/>
    <property type="molecule type" value="Genomic_DNA"/>
</dbReference>
<keyword evidence="2" id="KW-0812">Transmembrane</keyword>
<evidence type="ECO:0000256" key="1">
    <source>
        <dbReference type="SAM" id="MobiDB-lite"/>
    </source>
</evidence>
<dbReference type="InterPro" id="IPR017195">
    <property type="entry name" value="ABC_thiamin-permease_prd"/>
</dbReference>
<keyword evidence="4" id="KW-1185">Reference proteome</keyword>